<dbReference type="KEGG" id="vg:29058824"/>
<dbReference type="Proteomes" id="UP000202618">
    <property type="component" value="Segment"/>
</dbReference>
<dbReference type="RefSeq" id="YP_009283010.1">
    <property type="nucleotide sequence ID" value="NC_031039.1"/>
</dbReference>
<dbReference type="GeneID" id="29058824"/>
<protein>
    <submittedName>
        <fullName evidence="1">Uncharacterized protein</fullName>
    </submittedName>
</protein>
<gene>
    <name evidence="1" type="ORF">AR9_g106</name>
</gene>
<evidence type="ECO:0000313" key="1">
    <source>
        <dbReference type="EMBL" id="AMS01190.1"/>
    </source>
</evidence>
<dbReference type="EMBL" id="KU878088">
    <property type="protein sequence ID" value="AMS01190.1"/>
    <property type="molecule type" value="Genomic_DNA"/>
</dbReference>
<sequence>MKDLIDELYSEKWSAENELSKQKDHVKNITNKLNRELIRKAASDIVKYSDEGKLDNWSVELVINDLLSKMRN</sequence>
<proteinExistence type="predicted"/>
<organism evidence="1 2">
    <name type="scientific">Bacillus phage AR9</name>
    <dbReference type="NCBI Taxonomy" id="1815509"/>
    <lineage>
        <taxon>Viruses</taxon>
        <taxon>Duplodnaviria</taxon>
        <taxon>Heunggongvirae</taxon>
        <taxon>Uroviricota</taxon>
        <taxon>Caudoviricetes</taxon>
        <taxon>Takahashivirus</taxon>
        <taxon>Bacillus phage PBS1</taxon>
    </lineage>
</organism>
<name>A0A172JI12_BPPB1</name>
<reference evidence="1 2" key="1">
    <citation type="journal article" date="2016" name="Virology">
        <title>The genome of AR9, a giant transducing Bacillus phage encoding two multisubunit RNA polymerases.</title>
        <authorList>
            <person name="Lavysh D."/>
            <person name="Sokolova M."/>
            <person name="Minakhin L."/>
            <person name="Yakunina M."/>
            <person name="Artamonova T."/>
            <person name="Kozyavkin S."/>
            <person name="Makarova K.S."/>
            <person name="Koonin E.V."/>
            <person name="Severinov K."/>
        </authorList>
    </citation>
    <scope>NUCLEOTIDE SEQUENCE [LARGE SCALE GENOMIC DNA]</scope>
</reference>
<evidence type="ECO:0000313" key="2">
    <source>
        <dbReference type="Proteomes" id="UP000202618"/>
    </source>
</evidence>
<accession>A0A172JI12</accession>